<dbReference type="GO" id="GO:0005739">
    <property type="term" value="C:mitochondrion"/>
    <property type="evidence" value="ECO:0007669"/>
    <property type="project" value="TreeGrafter"/>
</dbReference>
<accession>A0A2T9Z0S4</accession>
<evidence type="ECO:0000256" key="3">
    <source>
        <dbReference type="ARBA" id="ARBA00022989"/>
    </source>
</evidence>
<proteinExistence type="inferred from homology"/>
<keyword evidence="6" id="KW-0813">Transport</keyword>
<dbReference type="GO" id="GO:0016020">
    <property type="term" value="C:membrane"/>
    <property type="evidence" value="ECO:0007669"/>
    <property type="project" value="UniProtKB-SubCell"/>
</dbReference>
<feature type="repeat" description="Solcar" evidence="5">
    <location>
        <begin position="68"/>
        <end position="152"/>
    </location>
</feature>
<comment type="similarity">
    <text evidence="6">Belongs to the mitochondrial carrier (TC 2.A.29) family.</text>
</comment>
<keyword evidence="2 5" id="KW-0812">Transmembrane</keyword>
<dbReference type="SUPFAM" id="SSF103506">
    <property type="entry name" value="Mitochondrial carrier"/>
    <property type="match status" value="1"/>
</dbReference>
<dbReference type="InterPro" id="IPR023395">
    <property type="entry name" value="MCP_dom_sf"/>
</dbReference>
<evidence type="ECO:0000313" key="7">
    <source>
        <dbReference type="EMBL" id="PVU98198.1"/>
    </source>
</evidence>
<keyword evidence="3" id="KW-1133">Transmembrane helix</keyword>
<dbReference type="PROSITE" id="PS50920">
    <property type="entry name" value="SOLCAR"/>
    <property type="match status" value="2"/>
</dbReference>
<feature type="repeat" description="Solcar" evidence="5">
    <location>
        <begin position="1"/>
        <end position="55"/>
    </location>
</feature>
<dbReference type="Proteomes" id="UP000245383">
    <property type="component" value="Unassembled WGS sequence"/>
</dbReference>
<gene>
    <name evidence="7" type="ORF">BB561_000066</name>
</gene>
<name>A0A2T9Z0S4_9FUNG</name>
<evidence type="ECO:0000256" key="2">
    <source>
        <dbReference type="ARBA" id="ARBA00022692"/>
    </source>
</evidence>
<evidence type="ECO:0000256" key="6">
    <source>
        <dbReference type="RuleBase" id="RU000488"/>
    </source>
</evidence>
<keyword evidence="8" id="KW-1185">Reference proteome</keyword>
<organism evidence="7 8">
    <name type="scientific">Smittium simulii</name>
    <dbReference type="NCBI Taxonomy" id="133385"/>
    <lineage>
        <taxon>Eukaryota</taxon>
        <taxon>Fungi</taxon>
        <taxon>Fungi incertae sedis</taxon>
        <taxon>Zoopagomycota</taxon>
        <taxon>Kickxellomycotina</taxon>
        <taxon>Harpellomycetes</taxon>
        <taxon>Harpellales</taxon>
        <taxon>Legeriomycetaceae</taxon>
        <taxon>Smittium</taxon>
    </lineage>
</organism>
<dbReference type="AlphaFoldDB" id="A0A2T9Z0S4"/>
<evidence type="ECO:0000313" key="8">
    <source>
        <dbReference type="Proteomes" id="UP000245383"/>
    </source>
</evidence>
<dbReference type="InterPro" id="IPR018108">
    <property type="entry name" value="MCP_transmembrane"/>
</dbReference>
<dbReference type="Gene3D" id="1.50.40.10">
    <property type="entry name" value="Mitochondrial carrier domain"/>
    <property type="match status" value="1"/>
</dbReference>
<evidence type="ECO:0000256" key="5">
    <source>
        <dbReference type="PROSITE-ProRule" id="PRU00282"/>
    </source>
</evidence>
<protein>
    <submittedName>
        <fullName evidence="7">Uncharacterized protein</fullName>
    </submittedName>
</protein>
<dbReference type="Pfam" id="PF00153">
    <property type="entry name" value="Mito_carr"/>
    <property type="match status" value="2"/>
</dbReference>
<evidence type="ECO:0000256" key="4">
    <source>
        <dbReference type="ARBA" id="ARBA00023136"/>
    </source>
</evidence>
<keyword evidence="4 5" id="KW-0472">Membrane</keyword>
<sequence length="153" mass="17457">MPATVVKIRYESNYFNFDGIYPAIKSFFDGTVSTVMRDAPYAGLYFAIYESVKKYERKIAILHDFSLPETAITASSGMIAGLIASYITQPFDMVKTRMQIKPNIYSGFFYTFKKIYKDEGSYGFFKGISLRVLRKGIQASVALSFYEWASNKK</sequence>
<dbReference type="PANTHER" id="PTHR46181:SF3">
    <property type="entry name" value="MITOCHONDRIAL GLYCINE TRANSPORTER"/>
    <property type="match status" value="1"/>
</dbReference>
<dbReference type="PANTHER" id="PTHR46181">
    <property type="entry name" value="MITOCHONDRIAL GLYCINE TRANSPORTER"/>
    <property type="match status" value="1"/>
</dbReference>
<dbReference type="GO" id="GO:1904983">
    <property type="term" value="P:glycine import into mitochondrion"/>
    <property type="evidence" value="ECO:0007669"/>
    <property type="project" value="TreeGrafter"/>
</dbReference>
<dbReference type="EMBL" id="MBFR01000002">
    <property type="protein sequence ID" value="PVU98198.1"/>
    <property type="molecule type" value="Genomic_DNA"/>
</dbReference>
<dbReference type="STRING" id="133385.A0A2T9Z0S4"/>
<dbReference type="GO" id="GO:0015187">
    <property type="term" value="F:glycine transmembrane transporter activity"/>
    <property type="evidence" value="ECO:0007669"/>
    <property type="project" value="TreeGrafter"/>
</dbReference>
<comment type="caution">
    <text evidence="7">The sequence shown here is derived from an EMBL/GenBank/DDBJ whole genome shotgun (WGS) entry which is preliminary data.</text>
</comment>
<comment type="subcellular location">
    <subcellularLocation>
        <location evidence="1">Membrane</location>
        <topology evidence="1">Multi-pass membrane protein</topology>
    </subcellularLocation>
</comment>
<reference evidence="7 8" key="1">
    <citation type="journal article" date="2018" name="MBio">
        <title>Comparative Genomics Reveals the Core Gene Toolbox for the Fungus-Insect Symbiosis.</title>
        <authorList>
            <person name="Wang Y."/>
            <person name="Stata M."/>
            <person name="Wang W."/>
            <person name="Stajich J.E."/>
            <person name="White M.M."/>
            <person name="Moncalvo J.M."/>
        </authorList>
    </citation>
    <scope>NUCLEOTIDE SEQUENCE [LARGE SCALE GENOMIC DNA]</scope>
    <source>
        <strain evidence="7 8">SWE-8-4</strain>
    </source>
</reference>
<dbReference type="OrthoDB" id="1924968at2759"/>
<evidence type="ECO:0000256" key="1">
    <source>
        <dbReference type="ARBA" id="ARBA00004141"/>
    </source>
</evidence>